<feature type="compositionally biased region" description="Polar residues" evidence="3">
    <location>
        <begin position="915"/>
        <end position="932"/>
    </location>
</feature>
<feature type="region of interest" description="Disordered" evidence="3">
    <location>
        <begin position="859"/>
        <end position="976"/>
    </location>
</feature>
<evidence type="ECO:0000313" key="7">
    <source>
        <dbReference type="Proteomes" id="UP000541558"/>
    </source>
</evidence>
<dbReference type="OrthoDB" id="3205788at2759"/>
<dbReference type="GO" id="GO:0003676">
    <property type="term" value="F:nucleic acid binding"/>
    <property type="evidence" value="ECO:0007669"/>
    <property type="project" value="InterPro"/>
</dbReference>
<protein>
    <recommendedName>
        <fullName evidence="5">CCHC-type domain-containing protein</fullName>
    </recommendedName>
</protein>
<evidence type="ECO:0000256" key="1">
    <source>
        <dbReference type="ARBA" id="ARBA00022664"/>
    </source>
</evidence>
<dbReference type="InterPro" id="IPR036875">
    <property type="entry name" value="Znf_CCHC_sf"/>
</dbReference>
<dbReference type="SMART" id="SM00343">
    <property type="entry name" value="ZnF_C2HC"/>
    <property type="match status" value="1"/>
</dbReference>
<feature type="compositionally biased region" description="Pro residues" evidence="3">
    <location>
        <begin position="357"/>
        <end position="370"/>
    </location>
</feature>
<dbReference type="EMBL" id="JAACJK010000060">
    <property type="protein sequence ID" value="KAF5335687.1"/>
    <property type="molecule type" value="Genomic_DNA"/>
</dbReference>
<feature type="domain" description="CCHC-type" evidence="5">
    <location>
        <begin position="982"/>
        <end position="998"/>
    </location>
</feature>
<dbReference type="InterPro" id="IPR005162">
    <property type="entry name" value="Retrotrans_gag_dom"/>
</dbReference>
<proteinExistence type="predicted"/>
<evidence type="ECO:0000256" key="2">
    <source>
        <dbReference type="PROSITE-ProRule" id="PRU00047"/>
    </source>
</evidence>
<evidence type="ECO:0000256" key="4">
    <source>
        <dbReference type="SAM" id="SignalP"/>
    </source>
</evidence>
<keyword evidence="2" id="KW-0862">Zinc</keyword>
<feature type="chain" id="PRO_5034921371" description="CCHC-type domain-containing protein" evidence="4">
    <location>
        <begin position="22"/>
        <end position="1570"/>
    </location>
</feature>
<dbReference type="SUPFAM" id="SSF57756">
    <property type="entry name" value="Retrovirus zinc finger-like domains"/>
    <property type="match status" value="1"/>
</dbReference>
<feature type="compositionally biased region" description="Basic and acidic residues" evidence="3">
    <location>
        <begin position="628"/>
        <end position="639"/>
    </location>
</feature>
<organism evidence="6 7">
    <name type="scientific">Ephemerocybe angulata</name>
    <dbReference type="NCBI Taxonomy" id="980116"/>
    <lineage>
        <taxon>Eukaryota</taxon>
        <taxon>Fungi</taxon>
        <taxon>Dikarya</taxon>
        <taxon>Basidiomycota</taxon>
        <taxon>Agaricomycotina</taxon>
        <taxon>Agaricomycetes</taxon>
        <taxon>Agaricomycetidae</taxon>
        <taxon>Agaricales</taxon>
        <taxon>Agaricineae</taxon>
        <taxon>Psathyrellaceae</taxon>
        <taxon>Ephemerocybe</taxon>
    </lineage>
</organism>
<keyword evidence="2" id="KW-0863">Zinc-finger</keyword>
<feature type="region of interest" description="Disordered" evidence="3">
    <location>
        <begin position="440"/>
        <end position="701"/>
    </location>
</feature>
<comment type="caution">
    <text evidence="6">The sequence shown here is derived from an EMBL/GenBank/DDBJ whole genome shotgun (WGS) entry which is preliminary data.</text>
</comment>
<feature type="compositionally biased region" description="Polar residues" evidence="3">
    <location>
        <begin position="881"/>
        <end position="904"/>
    </location>
</feature>
<feature type="region of interest" description="Disordered" evidence="3">
    <location>
        <begin position="297"/>
        <end position="407"/>
    </location>
</feature>
<sequence>MRLSLITLLPIAISLASFASAHHDQTNEAREDVGTLSSRGLGDEFALERREVLEDIATRDLLDELEDRLARRGGPGPRRFYCEHASYQKKKETKTKSTAAYPLESAELVLHEIAFIKIEGTSVNVVIAEVHDILRNCLRSGEGENNGEDGENIVSPAKFALHTVPVRDPPDDGPPLIPGLLGAIGGEAFLTLVALLFVADWPQRRLGRQTVWPPESDQHPATTPSLYLFLDRANQMAFVARTPPVTRARARAVPASAALRDEDSFATPVGNDAATTIATAGQGPTSGLAPTRLFSEVAASRPSSPAGVRSATPEGNRQGAYPQPRSSVAVPTPAVEAHVEDTQSRRMPSGGNTFGLPPVPRTPAARPPAPENDDGQWVTVTRRRRARSLESPKPQFPFDEPGQPLFGSRLTSAQLETVRRAEHQIPENDRQRVARRNDAIAADTAHISKNADGYSSDESSRGEGPSQPKGKGADPRNWGGINLDEDELDVDAQRVALEQFNQQRDAEAPKSPGPPALVELSSDEDVPIPKSRQVRAPRERKTRDYRERRRSPERSEFSVEDLMPSQLNRRTAEPRHTSRAPTADNVPRRERGASARAAANTAPHTFIANALNLLGDRSSNGSRRSPSRRRDDRDDDDHRRPRHRGGNPDGNDPDPSDSDAGPGGRRDRSRGHYPRDRYRSRSRSPARRMNIKAPEPTTYSGRQSVQDFTRFIRQYHAYTEIGHVPDRLRVFLVSNFLSGRASEFYEQRVSSDPESWTLQRLFEEMFNYIFPPDYRLEMRDKIEAMYQGSRSVNDYVHALEEAFNLIGDYTDKEKVVKLFRSFKPSIEAALWLDRLDPECSTWDEVVQAARIIEIAEASANRARNRSRHEPRRFGNSDRSTHQSGGNTQHGNNANNHGSSRQSNDVGGRDRRRGQSRANSRGQSSAPSNPPNNQRHRSQQSSSRHGNRPQNNNRGSSSRPQPSQASKPRLSPDEEAELRAAGKCFSCKEVGHYTRNCPRMNSVRAPNGKPPGLVNHNIDIPEGSDDENAVLEDMPYGVHAIGMSYDSEDDDDVRYDEAERLSRFERFKAMCRDEREISPDVRHDDEPYDVAPWARYHPRNRPRPHLGDQYAMVAANILNSSGPYPGDRRSVRKSRNRCPNRFWVRRAYVDDYAIDDRLTRTTLLISAHRLRDPNFAIAQWYADHRARTLNIPSEREYTRTMGDPVATVAECHLRDGAAQLYPPPSDSSIDPEDRFVVQKYGFNFYCISDAARDRRVLIHSSDISDPLFNLAGWYRLVVRRERGYGACEIPDDDDMPGLVSGAQSPELAPAGDPVDLDLTLDLYDAESTATDGDDGRACRSRELERDPSHIGDVYGTTLQLLLCRGAPYPGEPSLRSMTLSERKRLQDRFIVYRLNEDSPIYEIYDRTHDREACLSEETIGDPRFNPALWYARRCCREQNLDESSEIAHWAIGRFVGETAIGRSLERRIQDSLARGAPYLADISVPIDPKVARFGVELDSTTTHLRHYLVIDRHLELTSYLPASRVRDPRFNAASWYEFELEARLLRFPLASRASELMWTVDYRNDREWCFT</sequence>
<reference evidence="6 7" key="1">
    <citation type="journal article" date="2020" name="ISME J.">
        <title>Uncovering the hidden diversity of litter-decomposition mechanisms in mushroom-forming fungi.</title>
        <authorList>
            <person name="Floudas D."/>
            <person name="Bentzer J."/>
            <person name="Ahren D."/>
            <person name="Johansson T."/>
            <person name="Persson P."/>
            <person name="Tunlid A."/>
        </authorList>
    </citation>
    <scope>NUCLEOTIDE SEQUENCE [LARGE SCALE GENOMIC DNA]</scope>
    <source>
        <strain evidence="6 7">CBS 175.51</strain>
    </source>
</reference>
<feature type="compositionally biased region" description="Basic residues" evidence="3">
    <location>
        <begin position="680"/>
        <end position="690"/>
    </location>
</feature>
<evidence type="ECO:0000313" key="6">
    <source>
        <dbReference type="EMBL" id="KAF5335687.1"/>
    </source>
</evidence>
<name>A0A8H5C5N2_9AGAR</name>
<dbReference type="InterPro" id="IPR001878">
    <property type="entry name" value="Znf_CCHC"/>
</dbReference>
<keyword evidence="2" id="KW-0479">Metal-binding</keyword>
<feature type="compositionally biased region" description="Basic and acidic residues" evidence="3">
    <location>
        <begin position="536"/>
        <end position="557"/>
    </location>
</feature>
<dbReference type="Gene3D" id="4.10.60.10">
    <property type="entry name" value="Zinc finger, CCHC-type"/>
    <property type="match status" value="1"/>
</dbReference>
<dbReference type="Pfam" id="PF03732">
    <property type="entry name" value="Retrotrans_gag"/>
    <property type="match status" value="1"/>
</dbReference>
<evidence type="ECO:0000256" key="3">
    <source>
        <dbReference type="SAM" id="MobiDB-lite"/>
    </source>
</evidence>
<dbReference type="GO" id="GO:0006397">
    <property type="term" value="P:mRNA processing"/>
    <property type="evidence" value="ECO:0007669"/>
    <property type="project" value="UniProtKB-KW"/>
</dbReference>
<feature type="compositionally biased region" description="Basic and acidic residues" evidence="3">
    <location>
        <begin position="871"/>
        <end position="880"/>
    </location>
</feature>
<evidence type="ECO:0000259" key="5">
    <source>
        <dbReference type="PROSITE" id="PS50158"/>
    </source>
</evidence>
<keyword evidence="7" id="KW-1185">Reference proteome</keyword>
<feature type="compositionally biased region" description="Low complexity" evidence="3">
    <location>
        <begin position="615"/>
        <end position="624"/>
    </location>
</feature>
<keyword evidence="1" id="KW-0507">mRNA processing</keyword>
<dbReference type="PROSITE" id="PS50158">
    <property type="entry name" value="ZF_CCHC"/>
    <property type="match status" value="1"/>
</dbReference>
<gene>
    <name evidence="6" type="ORF">D9611_009565</name>
</gene>
<dbReference type="Proteomes" id="UP000541558">
    <property type="component" value="Unassembled WGS sequence"/>
</dbReference>
<feature type="compositionally biased region" description="Polar residues" evidence="3">
    <location>
        <begin position="947"/>
        <end position="965"/>
    </location>
</feature>
<dbReference type="GO" id="GO:0008270">
    <property type="term" value="F:zinc ion binding"/>
    <property type="evidence" value="ECO:0007669"/>
    <property type="project" value="UniProtKB-KW"/>
</dbReference>
<feature type="signal peptide" evidence="4">
    <location>
        <begin position="1"/>
        <end position="21"/>
    </location>
</feature>
<keyword evidence="4" id="KW-0732">Signal</keyword>
<accession>A0A8H5C5N2</accession>